<dbReference type="OrthoDB" id="8068875at2759"/>
<proteinExistence type="predicted"/>
<keyword evidence="1" id="KW-0677">Repeat</keyword>
<feature type="repeat" description="RCC1" evidence="2">
    <location>
        <begin position="292"/>
        <end position="343"/>
    </location>
</feature>
<dbReference type="PANTHER" id="PTHR22872">
    <property type="entry name" value="BTK-BINDING PROTEIN-RELATED"/>
    <property type="match status" value="1"/>
</dbReference>
<gene>
    <name evidence="4" type="ORF">PHPALM_2173</name>
</gene>
<feature type="repeat" description="RCC1" evidence="2">
    <location>
        <begin position="400"/>
        <end position="451"/>
    </location>
</feature>
<dbReference type="EMBL" id="NCKW01000763">
    <property type="protein sequence ID" value="POM80040.1"/>
    <property type="molecule type" value="Genomic_DNA"/>
</dbReference>
<accession>A0A2P4YQG5</accession>
<dbReference type="AlphaFoldDB" id="A0A2P4YQG5"/>
<dbReference type="PROSITE" id="PS50012">
    <property type="entry name" value="RCC1_3"/>
    <property type="match status" value="4"/>
</dbReference>
<evidence type="ECO:0000313" key="4">
    <source>
        <dbReference type="EMBL" id="POM80040.1"/>
    </source>
</evidence>
<dbReference type="InterPro" id="IPR058923">
    <property type="entry name" value="RCC1-like_dom"/>
</dbReference>
<dbReference type="Pfam" id="PF25390">
    <property type="entry name" value="WD40_RLD"/>
    <property type="match status" value="1"/>
</dbReference>
<dbReference type="CDD" id="cd19669">
    <property type="entry name" value="UBR-box"/>
    <property type="match status" value="1"/>
</dbReference>
<dbReference type="Proteomes" id="UP000237271">
    <property type="component" value="Unassembled WGS sequence"/>
</dbReference>
<feature type="repeat" description="RCC1" evidence="2">
    <location>
        <begin position="344"/>
        <end position="395"/>
    </location>
</feature>
<protein>
    <submittedName>
        <fullName evidence="4">Regulator of chromosome condensation (RCC1)-like protein</fullName>
    </submittedName>
</protein>
<sequence length="655" mass="72424">MNLPADLNGFHDVLKRRIRDQREIDDCRLDQSAEIKMAAQRAVAAREIRHIVGQTGCFCLDCLLHRKQEWRIGDVNSAIVGPRDQWQQYTWGNAERQCLYSEVSTAMITKPSLTPSISERIRVHDSKKRIWTIDRDAKFVAARIANLLLLSMKVSYVTFVAFCISLQVASGKYHTLMLSESASIFASGDNTYGALGVAGLNNTSRLSPAKVDTGSTEAGGSVKIIATSGFASFALVVLSNSESLQRPTSKDGRQNRGQLSSIERMAQGRMHSLRRGSSQAKMDFATNSVTVNHLLSWGRGDYGVLGHGDTESSAVPRILKFFNSMRVTGVSAGMHHVLVLTELDGVYAFGDGSHGKLGMGDTNPRLSPTRITSLDGLNVVHVSAGDEHSFAMTGETSFNRQVYSWGLGKNGRLGHNDELTRLKPTRVNFFRGRKVITVVAGGAHNLATSEMPQGVCVWSWGSGSYGQLGHRDTWDALVPRSVDEIRRENVRFIDAGQRHSLAISETRQLWLWGQGIHGDYEVPDPDVSSTSILYPITIELPQLSLISARAGRGRTFVWGDRAIEREKPRPFGGSAGKFPGSICWSLPEYESLTSDSFRIVYRCGPCQLDTVCVGCAHHCHIQHCLELRYSMKDTLSRHCDCFASYKQCVFTDQEE</sequence>
<evidence type="ECO:0000259" key="3">
    <source>
        <dbReference type="Pfam" id="PF25390"/>
    </source>
</evidence>
<dbReference type="InterPro" id="IPR000408">
    <property type="entry name" value="Reg_chr_condens"/>
</dbReference>
<dbReference type="SUPFAM" id="SSF50985">
    <property type="entry name" value="RCC1/BLIP-II"/>
    <property type="match status" value="1"/>
</dbReference>
<evidence type="ECO:0000256" key="1">
    <source>
        <dbReference type="ARBA" id="ARBA00022737"/>
    </source>
</evidence>
<dbReference type="InterPro" id="IPR009091">
    <property type="entry name" value="RCC1/BLIP-II"/>
</dbReference>
<dbReference type="Pfam" id="PF13540">
    <property type="entry name" value="RCC1_2"/>
    <property type="match status" value="1"/>
</dbReference>
<comment type="caution">
    <text evidence="4">The sequence shown here is derived from an EMBL/GenBank/DDBJ whole genome shotgun (WGS) entry which is preliminary data.</text>
</comment>
<dbReference type="Gene3D" id="2.130.10.30">
    <property type="entry name" value="Regulator of chromosome condensation 1/beta-lactamase-inhibitor protein II"/>
    <property type="match status" value="3"/>
</dbReference>
<keyword evidence="5" id="KW-1185">Reference proteome</keyword>
<dbReference type="InterPro" id="IPR051625">
    <property type="entry name" value="Signaling_Regulatory_Domain"/>
</dbReference>
<dbReference type="PROSITE" id="PS00626">
    <property type="entry name" value="RCC1_2"/>
    <property type="match status" value="1"/>
</dbReference>
<evidence type="ECO:0000313" key="5">
    <source>
        <dbReference type="Proteomes" id="UP000237271"/>
    </source>
</evidence>
<name>A0A2P4YQG5_9STRA</name>
<evidence type="ECO:0000256" key="2">
    <source>
        <dbReference type="PROSITE-ProRule" id="PRU00235"/>
    </source>
</evidence>
<dbReference type="PRINTS" id="PR00633">
    <property type="entry name" value="RCCNDNSATION"/>
</dbReference>
<feature type="domain" description="RCC1-like" evidence="3">
    <location>
        <begin position="293"/>
        <end position="556"/>
    </location>
</feature>
<organism evidence="4 5">
    <name type="scientific">Phytophthora palmivora</name>
    <dbReference type="NCBI Taxonomy" id="4796"/>
    <lineage>
        <taxon>Eukaryota</taxon>
        <taxon>Sar</taxon>
        <taxon>Stramenopiles</taxon>
        <taxon>Oomycota</taxon>
        <taxon>Peronosporomycetes</taxon>
        <taxon>Peronosporales</taxon>
        <taxon>Peronosporaceae</taxon>
        <taxon>Phytophthora</taxon>
    </lineage>
</organism>
<reference evidence="4 5" key="1">
    <citation type="journal article" date="2017" name="Genome Biol. Evol.">
        <title>Phytophthora megakarya and P. palmivora, closely related causal agents of cacao black pod rot, underwent increases in genome sizes and gene numbers by different mechanisms.</title>
        <authorList>
            <person name="Ali S.S."/>
            <person name="Shao J."/>
            <person name="Lary D.J."/>
            <person name="Kronmiller B."/>
            <person name="Shen D."/>
            <person name="Strem M.D."/>
            <person name="Amoako-Attah I."/>
            <person name="Akrofi A.Y."/>
            <person name="Begoude B.A."/>
            <person name="Ten Hoopen G.M."/>
            <person name="Coulibaly K."/>
            <person name="Kebe B.I."/>
            <person name="Melnick R.L."/>
            <person name="Guiltinan M.J."/>
            <person name="Tyler B.M."/>
            <person name="Meinhardt L.W."/>
            <person name="Bailey B.A."/>
        </authorList>
    </citation>
    <scope>NUCLEOTIDE SEQUENCE [LARGE SCALE GENOMIC DNA]</scope>
    <source>
        <strain evidence="5">sbr112.9</strain>
    </source>
</reference>
<feature type="repeat" description="RCC1" evidence="2">
    <location>
        <begin position="455"/>
        <end position="506"/>
    </location>
</feature>